<evidence type="ECO:0000313" key="2">
    <source>
        <dbReference type="Proteomes" id="UP000288805"/>
    </source>
</evidence>
<evidence type="ECO:0000313" key="1">
    <source>
        <dbReference type="EMBL" id="RVW55750.1"/>
    </source>
</evidence>
<organism evidence="1 2">
    <name type="scientific">Vitis vinifera</name>
    <name type="common">Grape</name>
    <dbReference type="NCBI Taxonomy" id="29760"/>
    <lineage>
        <taxon>Eukaryota</taxon>
        <taxon>Viridiplantae</taxon>
        <taxon>Streptophyta</taxon>
        <taxon>Embryophyta</taxon>
        <taxon>Tracheophyta</taxon>
        <taxon>Spermatophyta</taxon>
        <taxon>Magnoliopsida</taxon>
        <taxon>eudicotyledons</taxon>
        <taxon>Gunneridae</taxon>
        <taxon>Pentapetalae</taxon>
        <taxon>rosids</taxon>
        <taxon>Vitales</taxon>
        <taxon>Vitaceae</taxon>
        <taxon>Viteae</taxon>
        <taxon>Vitis</taxon>
    </lineage>
</organism>
<comment type="caution">
    <text evidence="1">The sequence shown here is derived from an EMBL/GenBank/DDBJ whole genome shotgun (WGS) entry which is preliminary data.</text>
</comment>
<dbReference type="EMBL" id="QGNW01001107">
    <property type="protein sequence ID" value="RVW55750.1"/>
    <property type="molecule type" value="Genomic_DNA"/>
</dbReference>
<name>A0A438F6W1_VITVI</name>
<dbReference type="AlphaFoldDB" id="A0A438F6W1"/>
<accession>A0A438F6W1</accession>
<proteinExistence type="predicted"/>
<gene>
    <name evidence="1" type="ORF">CK203_075755</name>
</gene>
<dbReference type="Proteomes" id="UP000288805">
    <property type="component" value="Unassembled WGS sequence"/>
</dbReference>
<sequence length="153" mass="17433">MLMFYIVHDSRHLNHPIHTKVVLHFLGIMLKNLSPKRLLGGTQKYHILPTDFFCSKSGKVKDHGSGSMGKVMVSLFNLNHLPCKSYGLFLVLQKRGNVVQFYRCMLKDFSIMLFLYFGGKAVLALGLEIAQRRVFPIHIYAMVSALVPCFECL</sequence>
<protein>
    <submittedName>
        <fullName evidence="1">Uncharacterized protein</fullName>
    </submittedName>
</protein>
<reference evidence="1 2" key="1">
    <citation type="journal article" date="2018" name="PLoS Genet.">
        <title>Population sequencing reveals clonal diversity and ancestral inbreeding in the grapevine cultivar Chardonnay.</title>
        <authorList>
            <person name="Roach M.J."/>
            <person name="Johnson D.L."/>
            <person name="Bohlmann J."/>
            <person name="van Vuuren H.J."/>
            <person name="Jones S.J."/>
            <person name="Pretorius I.S."/>
            <person name="Schmidt S.A."/>
            <person name="Borneman A.R."/>
        </authorList>
    </citation>
    <scope>NUCLEOTIDE SEQUENCE [LARGE SCALE GENOMIC DNA]</scope>
    <source>
        <strain evidence="2">cv. Chardonnay</strain>
        <tissue evidence="1">Leaf</tissue>
    </source>
</reference>